<dbReference type="SUPFAM" id="SSF52540">
    <property type="entry name" value="P-loop containing nucleoside triphosphate hydrolases"/>
    <property type="match status" value="1"/>
</dbReference>
<dbReference type="GO" id="GO:0036430">
    <property type="term" value="F:CMP kinase activity"/>
    <property type="evidence" value="ECO:0007669"/>
    <property type="project" value="RHEA"/>
</dbReference>
<dbReference type="KEGG" id="prh:LT40_06220"/>
<dbReference type="OrthoDB" id="9807434at2"/>
<proteinExistence type="inferred from homology"/>
<accession>A0A089YTJ9</accession>
<dbReference type="GO" id="GO:0005524">
    <property type="term" value="F:ATP binding"/>
    <property type="evidence" value="ECO:0007669"/>
    <property type="project" value="UniProtKB-UniRule"/>
</dbReference>
<dbReference type="HAMAP" id="MF_00238">
    <property type="entry name" value="Cytidyl_kinase_type1"/>
    <property type="match status" value="1"/>
</dbReference>
<keyword evidence="4 10" id="KW-0808">Transferase</keyword>
<feature type="binding site" evidence="10">
    <location>
        <begin position="11"/>
        <end position="19"/>
    </location>
    <ligand>
        <name>ATP</name>
        <dbReference type="ChEBI" id="CHEBI:30616"/>
    </ligand>
</feature>
<dbReference type="InterPro" id="IPR011994">
    <property type="entry name" value="Cytidylate_kinase_dom"/>
</dbReference>
<comment type="similarity">
    <text evidence="2 10">Belongs to the cytidylate kinase family. Type 1 subfamily.</text>
</comment>
<evidence type="ECO:0000256" key="10">
    <source>
        <dbReference type="HAMAP-Rule" id="MF_00238"/>
    </source>
</evidence>
<dbReference type="HOGENOM" id="CLU_079959_2_0_6"/>
<dbReference type="InterPro" id="IPR003136">
    <property type="entry name" value="Cytidylate_kin"/>
</dbReference>
<dbReference type="PANTHER" id="PTHR21299:SF2">
    <property type="entry name" value="CYTIDYLATE KINASE"/>
    <property type="match status" value="1"/>
</dbReference>
<keyword evidence="6 10" id="KW-0418">Kinase</keyword>
<dbReference type="GO" id="GO:0006220">
    <property type="term" value="P:pyrimidine nucleotide metabolic process"/>
    <property type="evidence" value="ECO:0007669"/>
    <property type="project" value="UniProtKB-UniRule"/>
</dbReference>
<evidence type="ECO:0000256" key="5">
    <source>
        <dbReference type="ARBA" id="ARBA00022741"/>
    </source>
</evidence>
<reference evidence="12 13" key="1">
    <citation type="journal article" date="2015" name="J. Biotechnol.">
        <title>Complete genome sequence of Pseudomonas rhizosphaerae IH5T (=DSM 16299T), a phosphate-solubilizing rhizobacterium for bacterial biofertilizer.</title>
        <authorList>
            <person name="Kwak Y."/>
            <person name="Jung B.K."/>
            <person name="Shin J.H."/>
        </authorList>
    </citation>
    <scope>NUCLEOTIDE SEQUENCE [LARGE SCALE GENOMIC DNA]</scope>
    <source>
        <strain evidence="12">DSM 16299</strain>
    </source>
</reference>
<dbReference type="CDD" id="cd02020">
    <property type="entry name" value="CMPK"/>
    <property type="match status" value="1"/>
</dbReference>
<dbReference type="EC" id="2.7.4.25" evidence="10"/>
<gene>
    <name evidence="10" type="primary">cmk</name>
    <name evidence="12" type="ORF">LT40_06220</name>
</gene>
<dbReference type="FunFam" id="3.40.50.300:FF:000262">
    <property type="entry name" value="Cytidylate kinase"/>
    <property type="match status" value="1"/>
</dbReference>
<comment type="catalytic activity">
    <reaction evidence="8 10">
        <text>dCMP + ATP = dCDP + ADP</text>
        <dbReference type="Rhea" id="RHEA:25094"/>
        <dbReference type="ChEBI" id="CHEBI:30616"/>
        <dbReference type="ChEBI" id="CHEBI:57566"/>
        <dbReference type="ChEBI" id="CHEBI:58593"/>
        <dbReference type="ChEBI" id="CHEBI:456216"/>
        <dbReference type="EC" id="2.7.4.25"/>
    </reaction>
</comment>
<keyword evidence="7 10" id="KW-0067">ATP-binding</keyword>
<evidence type="ECO:0000313" key="13">
    <source>
        <dbReference type="Proteomes" id="UP000029499"/>
    </source>
</evidence>
<dbReference type="PANTHER" id="PTHR21299">
    <property type="entry name" value="CYTIDYLATE KINASE/PANTOATE-BETA-ALANINE LIGASE"/>
    <property type="match status" value="1"/>
</dbReference>
<keyword evidence="13" id="KW-1185">Reference proteome</keyword>
<dbReference type="Proteomes" id="UP000029499">
    <property type="component" value="Chromosome"/>
</dbReference>
<sequence length="228" mass="24406">MNQAPVITIDGPSGSGKGTIAGILAKRLGWKLLDSGALYRLLAYAARNHGVDLSNEASLMVMAAHLDVQFIAAADGQPQRIVLEGDDVSKDIRNEQVGAGASLVAALPAVRDALLQRQRAFQEAPGLVADGRDMGTVVFPEAALKVFLTASAEERARRRYLQLKAAGNDVSLSSLLDEIRKRDERDTQRAVAPLKPAADAIQLDSTELSIEQVLQRIMSEVALRDIAG</sequence>
<dbReference type="eggNOG" id="COG0283">
    <property type="taxonomic scope" value="Bacteria"/>
</dbReference>
<evidence type="ECO:0000256" key="8">
    <source>
        <dbReference type="ARBA" id="ARBA00047615"/>
    </source>
</evidence>
<evidence type="ECO:0000256" key="9">
    <source>
        <dbReference type="ARBA" id="ARBA00048478"/>
    </source>
</evidence>
<dbReference type="InterPro" id="IPR027417">
    <property type="entry name" value="P-loop_NTPase"/>
</dbReference>
<organism evidence="12 13">
    <name type="scientific">Pseudomonas rhizosphaerae</name>
    <dbReference type="NCBI Taxonomy" id="216142"/>
    <lineage>
        <taxon>Bacteria</taxon>
        <taxon>Pseudomonadati</taxon>
        <taxon>Pseudomonadota</taxon>
        <taxon>Gammaproteobacteria</taxon>
        <taxon>Pseudomonadales</taxon>
        <taxon>Pseudomonadaceae</taxon>
        <taxon>Pseudomonas</taxon>
    </lineage>
</organism>
<dbReference type="STRING" id="216142.LT40_06220"/>
<protein>
    <recommendedName>
        <fullName evidence="10">Cytidylate kinase</fullName>
        <shortName evidence="10">CK</shortName>
        <ecNumber evidence="10">2.7.4.25</ecNumber>
    </recommendedName>
    <alternativeName>
        <fullName evidence="10">Cytidine monophosphate kinase</fullName>
        <shortName evidence="10">CMP kinase</shortName>
    </alternativeName>
</protein>
<evidence type="ECO:0000256" key="1">
    <source>
        <dbReference type="ARBA" id="ARBA00004496"/>
    </source>
</evidence>
<comment type="subcellular location">
    <subcellularLocation>
        <location evidence="1 10">Cytoplasm</location>
    </subcellularLocation>
</comment>
<dbReference type="EMBL" id="CP009533">
    <property type="protein sequence ID" value="AIS17030.1"/>
    <property type="molecule type" value="Genomic_DNA"/>
</dbReference>
<comment type="catalytic activity">
    <reaction evidence="9 10">
        <text>CMP + ATP = CDP + ADP</text>
        <dbReference type="Rhea" id="RHEA:11600"/>
        <dbReference type="ChEBI" id="CHEBI:30616"/>
        <dbReference type="ChEBI" id="CHEBI:58069"/>
        <dbReference type="ChEBI" id="CHEBI:60377"/>
        <dbReference type="ChEBI" id="CHEBI:456216"/>
        <dbReference type="EC" id="2.7.4.25"/>
    </reaction>
</comment>
<keyword evidence="5 10" id="KW-0547">Nucleotide-binding</keyword>
<feature type="domain" description="Cytidylate kinase" evidence="11">
    <location>
        <begin position="7"/>
        <end position="221"/>
    </location>
</feature>
<dbReference type="GO" id="GO:0005829">
    <property type="term" value="C:cytosol"/>
    <property type="evidence" value="ECO:0007669"/>
    <property type="project" value="TreeGrafter"/>
</dbReference>
<name>A0A089YTJ9_9PSED</name>
<dbReference type="Gene3D" id="3.40.50.300">
    <property type="entry name" value="P-loop containing nucleotide triphosphate hydrolases"/>
    <property type="match status" value="1"/>
</dbReference>
<evidence type="ECO:0000256" key="3">
    <source>
        <dbReference type="ARBA" id="ARBA00022490"/>
    </source>
</evidence>
<dbReference type="AlphaFoldDB" id="A0A089YTJ9"/>
<dbReference type="NCBIfam" id="TIGR00017">
    <property type="entry name" value="cmk"/>
    <property type="match status" value="1"/>
</dbReference>
<evidence type="ECO:0000256" key="6">
    <source>
        <dbReference type="ARBA" id="ARBA00022777"/>
    </source>
</evidence>
<evidence type="ECO:0000259" key="11">
    <source>
        <dbReference type="Pfam" id="PF02224"/>
    </source>
</evidence>
<dbReference type="GO" id="GO:0036431">
    <property type="term" value="F:dCMP kinase activity"/>
    <property type="evidence" value="ECO:0007669"/>
    <property type="project" value="InterPro"/>
</dbReference>
<dbReference type="RefSeq" id="WP_043187727.1">
    <property type="nucleotide sequence ID" value="NZ_CP009533.1"/>
</dbReference>
<dbReference type="GO" id="GO:0015949">
    <property type="term" value="P:nucleobase-containing small molecule interconversion"/>
    <property type="evidence" value="ECO:0007669"/>
    <property type="project" value="TreeGrafter"/>
</dbReference>
<dbReference type="Pfam" id="PF02224">
    <property type="entry name" value="Cytidylate_kin"/>
    <property type="match status" value="1"/>
</dbReference>
<evidence type="ECO:0000313" key="12">
    <source>
        <dbReference type="EMBL" id="AIS17030.1"/>
    </source>
</evidence>
<keyword evidence="3 10" id="KW-0963">Cytoplasm</keyword>
<evidence type="ECO:0000256" key="4">
    <source>
        <dbReference type="ARBA" id="ARBA00022679"/>
    </source>
</evidence>
<evidence type="ECO:0000256" key="2">
    <source>
        <dbReference type="ARBA" id="ARBA00009427"/>
    </source>
</evidence>
<evidence type="ECO:0000256" key="7">
    <source>
        <dbReference type="ARBA" id="ARBA00022840"/>
    </source>
</evidence>